<dbReference type="AlphaFoldDB" id="A0A942YKP7"/>
<name>A0A942YKP7_9BACI</name>
<reference evidence="2 3" key="1">
    <citation type="submission" date="2021-05" db="EMBL/GenBank/DDBJ databases">
        <title>Novel Bacillus species.</title>
        <authorList>
            <person name="Liu G."/>
        </authorList>
    </citation>
    <scope>NUCLEOTIDE SEQUENCE [LARGE SCALE GENOMIC DNA]</scope>
    <source>
        <strain evidence="2 3">FJAT-49732</strain>
    </source>
</reference>
<dbReference type="RefSeq" id="WP_213111187.1">
    <property type="nucleotide sequence ID" value="NZ_JAGYPJ010000001.1"/>
</dbReference>
<evidence type="ECO:0000313" key="3">
    <source>
        <dbReference type="Proteomes" id="UP000682713"/>
    </source>
</evidence>
<sequence>MLAQEMQNTLIEFTKTIDSWIIGEEKELKDLFESEYSENYAPGNAAMIFASVYNYTRDKYHLNRCYDMIRRSIKLLEKRESVSPFCRVFLLHYSLMAILYLPEEEKKSAKKEFGRFYGSYEDDCNQINTNCAALQWGNEVFLSMLGYKKLNKDKIKYLLTFISNGQNHLGFINDSIPSNGIPTDGMPIAYHTFILSILTGVIVATSDSTEYREEYNLTKEIIKKGYVWSSNTLASDATFAMAERSSHQMFTWGALVSTVCFSGSEDSATIKNVYENWLKYKKTDGSYSCTPNYLPHELRTGFETYTHVNMYNTLGFVGIATAEKIISKDLRVSSAPSLSVINKDYHFIDIESGYAFYKKGKNFYGCSLRLHEKKYIPSMQGFHFRLNGKETPLAEPKLLENTDPFNRYLMNSLFEGYILKDTLGKQYFSDSVDNARINQLDYGFELIYEDDLLTCQKRIQVYENKIEWDYTMTPKVDFVDCEHVLPIVVFDGKEGIKSRVLSNKTMNLFWRESQYQISCNKSRKITLSVDQPRNLMSVSGVSTLLKIRINSNIFANQTIQWKTTLRFCNNISNEATYEEKLNAENLELNIVRLEVDKQGPQQIGTSITYTVEATGKQLSYAWYVYKNSERIHVEWYTDLNYFKWAPNEPGVYRILVFVKDFEDNKVTRYSEETTII</sequence>
<dbReference type="Pfam" id="PF07495">
    <property type="entry name" value="Y_Y_Y"/>
    <property type="match status" value="1"/>
</dbReference>
<dbReference type="InterPro" id="IPR011123">
    <property type="entry name" value="Y_Y_Y"/>
</dbReference>
<comment type="caution">
    <text evidence="2">The sequence shown here is derived from an EMBL/GenBank/DDBJ whole genome shotgun (WGS) entry which is preliminary data.</text>
</comment>
<evidence type="ECO:0000313" key="2">
    <source>
        <dbReference type="EMBL" id="MBS4200628.1"/>
    </source>
</evidence>
<dbReference type="EMBL" id="JAGYPJ010000001">
    <property type="protein sequence ID" value="MBS4200628.1"/>
    <property type="molecule type" value="Genomic_DNA"/>
</dbReference>
<accession>A0A942YKP7</accession>
<protein>
    <recommendedName>
        <fullName evidence="1">Two component regulator three Y domain-containing protein</fullName>
    </recommendedName>
</protein>
<keyword evidence="3" id="KW-1185">Reference proteome</keyword>
<organism evidence="2 3">
    <name type="scientific">Lederbergia citrisecunda</name>
    <dbReference type="NCBI Taxonomy" id="2833583"/>
    <lineage>
        <taxon>Bacteria</taxon>
        <taxon>Bacillati</taxon>
        <taxon>Bacillota</taxon>
        <taxon>Bacilli</taxon>
        <taxon>Bacillales</taxon>
        <taxon>Bacillaceae</taxon>
        <taxon>Lederbergia</taxon>
    </lineage>
</organism>
<evidence type="ECO:0000259" key="1">
    <source>
        <dbReference type="Pfam" id="PF07495"/>
    </source>
</evidence>
<proteinExistence type="predicted"/>
<feature type="domain" description="Two component regulator three Y" evidence="1">
    <location>
        <begin position="613"/>
        <end position="669"/>
    </location>
</feature>
<dbReference type="Proteomes" id="UP000682713">
    <property type="component" value="Unassembled WGS sequence"/>
</dbReference>
<gene>
    <name evidence="2" type="ORF">KHA93_13400</name>
</gene>